<dbReference type="GO" id="GO:0003700">
    <property type="term" value="F:DNA-binding transcription factor activity"/>
    <property type="evidence" value="ECO:0007669"/>
    <property type="project" value="TreeGrafter"/>
</dbReference>
<evidence type="ECO:0000313" key="17">
    <source>
        <dbReference type="RefSeq" id="XP_055897746.1"/>
    </source>
</evidence>
<dbReference type="OrthoDB" id="6077919at2759"/>
<evidence type="ECO:0000259" key="13">
    <source>
        <dbReference type="PROSITE" id="PS50157"/>
    </source>
</evidence>
<evidence type="ECO:0000256" key="7">
    <source>
        <dbReference type="ARBA" id="ARBA00023015"/>
    </source>
</evidence>
<feature type="domain" description="C2H2-type" evidence="13">
    <location>
        <begin position="198"/>
        <end position="225"/>
    </location>
</feature>
<evidence type="ECO:0000256" key="12">
    <source>
        <dbReference type="SAM" id="MobiDB-lite"/>
    </source>
</evidence>
<dbReference type="PANTHER" id="PTHR24390:SF159">
    <property type="entry name" value="GROWTH FACTOR INDEPENDENT 1 TRANSCRIPTIONAL REPRESSOR"/>
    <property type="match status" value="1"/>
</dbReference>
<evidence type="ECO:0000256" key="8">
    <source>
        <dbReference type="ARBA" id="ARBA00023125"/>
    </source>
</evidence>
<feature type="domain" description="C2H2-type" evidence="13">
    <location>
        <begin position="226"/>
        <end position="253"/>
    </location>
</feature>
<dbReference type="RefSeq" id="XP_055897744.1">
    <property type="nucleotide sequence ID" value="XM_056041769.1"/>
</dbReference>
<accession>A0A9W3BDS4</accession>
<name>A0A9W3BDS4_BIOGL</name>
<keyword evidence="14" id="KW-1185">Reference proteome</keyword>
<protein>
    <submittedName>
        <fullName evidence="15 16">Zinc finger protein 383-like isoform X1</fullName>
    </submittedName>
</protein>
<dbReference type="Proteomes" id="UP001165740">
    <property type="component" value="Chromosome 9"/>
</dbReference>
<feature type="domain" description="C2H2-type" evidence="13">
    <location>
        <begin position="254"/>
        <end position="281"/>
    </location>
</feature>
<dbReference type="RefSeq" id="XP_055897748.1">
    <property type="nucleotide sequence ID" value="XM_056041773.1"/>
</dbReference>
<evidence type="ECO:0000256" key="6">
    <source>
        <dbReference type="ARBA" id="ARBA00022833"/>
    </source>
</evidence>
<dbReference type="RefSeq" id="XP_055897746.1">
    <property type="nucleotide sequence ID" value="XM_056041771.1"/>
</dbReference>
<dbReference type="InterPro" id="IPR013087">
    <property type="entry name" value="Znf_C2H2_type"/>
</dbReference>
<dbReference type="GeneID" id="129928254"/>
<dbReference type="AlphaFoldDB" id="A0A9W3BDS4"/>
<feature type="domain" description="C2H2-type" evidence="13">
    <location>
        <begin position="282"/>
        <end position="309"/>
    </location>
</feature>
<keyword evidence="7" id="KW-0805">Transcription regulation</keyword>
<evidence type="ECO:0000256" key="4">
    <source>
        <dbReference type="ARBA" id="ARBA00022737"/>
    </source>
</evidence>
<evidence type="ECO:0000256" key="2">
    <source>
        <dbReference type="ARBA" id="ARBA00006991"/>
    </source>
</evidence>
<dbReference type="SMART" id="SM00355">
    <property type="entry name" value="ZnF_C2H2"/>
    <property type="match status" value="7"/>
</dbReference>
<keyword evidence="5 11" id="KW-0863">Zinc-finger</keyword>
<evidence type="ECO:0000256" key="1">
    <source>
        <dbReference type="ARBA" id="ARBA00004123"/>
    </source>
</evidence>
<evidence type="ECO:0000313" key="14">
    <source>
        <dbReference type="Proteomes" id="UP001165740"/>
    </source>
</evidence>
<evidence type="ECO:0000313" key="19">
    <source>
        <dbReference type="RefSeq" id="XP_055897748.1"/>
    </source>
</evidence>
<gene>
    <name evidence="15 16 17 18 19 20" type="primary">LOC129928254</name>
</gene>
<evidence type="ECO:0000313" key="15">
    <source>
        <dbReference type="RefSeq" id="XP_055897744.1"/>
    </source>
</evidence>
<evidence type="ECO:0000313" key="20">
    <source>
        <dbReference type="RefSeq" id="XP_055897749.1"/>
    </source>
</evidence>
<evidence type="ECO:0000256" key="11">
    <source>
        <dbReference type="PROSITE-ProRule" id="PRU00042"/>
    </source>
</evidence>
<dbReference type="RefSeq" id="XP_055897749.1">
    <property type="nucleotide sequence ID" value="XM_056041774.1"/>
</dbReference>
<dbReference type="RefSeq" id="XP_055897745.1">
    <property type="nucleotide sequence ID" value="XM_056041770.1"/>
</dbReference>
<dbReference type="GO" id="GO:0005634">
    <property type="term" value="C:nucleus"/>
    <property type="evidence" value="ECO:0007669"/>
    <property type="project" value="UniProtKB-SubCell"/>
</dbReference>
<dbReference type="FunFam" id="3.30.160.60:FF:001480">
    <property type="entry name" value="Si:cabz01071911.3"/>
    <property type="match status" value="1"/>
</dbReference>
<sequence>MDDIRHDFTNELKTILKSEEIDWSLESEMTDDSSMYETSKLSLEEQTQKSEEQIHLVPMMDDLKQDSTNNLCNVMKNEKTELSFYPETSEFTFIGQTWESILSEQKINPNQDMASNQDKPRNSPNKDVHVGNLEDEEQNSSNVNRTLQLVSAEKPFSTSSISKHCFRKTFKCDLCQKQIFHKYSLKVHLAFHCGIKKFKCQICLKEYTCSSSLKMHEMIHSGKKQFKCRICLKEFSASSTFKRHELIHSSNKPYKCQICLKEYTCSSSLKMHEMIHSGKKTFQCQICKKEFTQSSNLKQHENIHSDKKQFKCQICLKEFSTSTNLKKHEMIHSGKNLFQCKICLKELTKYYLKKHEIHHKL</sequence>
<proteinExistence type="inferred from homology"/>
<evidence type="ECO:0000313" key="16">
    <source>
        <dbReference type="RefSeq" id="XP_055897745.1"/>
    </source>
</evidence>
<feature type="region of interest" description="Disordered" evidence="12">
    <location>
        <begin position="110"/>
        <end position="143"/>
    </location>
</feature>
<dbReference type="SUPFAM" id="SSF57667">
    <property type="entry name" value="beta-beta-alpha zinc fingers"/>
    <property type="match status" value="4"/>
</dbReference>
<evidence type="ECO:0000256" key="3">
    <source>
        <dbReference type="ARBA" id="ARBA00022723"/>
    </source>
</evidence>
<comment type="subcellular location">
    <subcellularLocation>
        <location evidence="1">Nucleus</location>
    </subcellularLocation>
</comment>
<keyword evidence="4" id="KW-0677">Repeat</keyword>
<dbReference type="GO" id="GO:0000978">
    <property type="term" value="F:RNA polymerase II cis-regulatory region sequence-specific DNA binding"/>
    <property type="evidence" value="ECO:0007669"/>
    <property type="project" value="TreeGrafter"/>
</dbReference>
<organism evidence="14 20">
    <name type="scientific">Biomphalaria glabrata</name>
    <name type="common">Bloodfluke planorb</name>
    <name type="synonym">Freshwater snail</name>
    <dbReference type="NCBI Taxonomy" id="6526"/>
    <lineage>
        <taxon>Eukaryota</taxon>
        <taxon>Metazoa</taxon>
        <taxon>Spiralia</taxon>
        <taxon>Lophotrochozoa</taxon>
        <taxon>Mollusca</taxon>
        <taxon>Gastropoda</taxon>
        <taxon>Heterobranchia</taxon>
        <taxon>Euthyneura</taxon>
        <taxon>Panpulmonata</taxon>
        <taxon>Hygrophila</taxon>
        <taxon>Lymnaeoidea</taxon>
        <taxon>Planorbidae</taxon>
        <taxon>Biomphalaria</taxon>
    </lineage>
</organism>
<dbReference type="PROSITE" id="PS50157">
    <property type="entry name" value="ZINC_FINGER_C2H2_2"/>
    <property type="match status" value="6"/>
</dbReference>
<evidence type="ECO:0000256" key="9">
    <source>
        <dbReference type="ARBA" id="ARBA00023163"/>
    </source>
</evidence>
<feature type="domain" description="C2H2-type" evidence="13">
    <location>
        <begin position="310"/>
        <end position="337"/>
    </location>
</feature>
<dbReference type="FunFam" id="3.30.160.60:FF:000325">
    <property type="entry name" value="ZFP90 zinc finger protein"/>
    <property type="match status" value="2"/>
</dbReference>
<feature type="domain" description="C2H2-type" evidence="13">
    <location>
        <begin position="170"/>
        <end position="197"/>
    </location>
</feature>
<comment type="similarity">
    <text evidence="2">Belongs to the krueppel C2H2-type zinc-finger protein family.</text>
</comment>
<reference evidence="15 16" key="1">
    <citation type="submission" date="2025-04" db="UniProtKB">
        <authorList>
            <consortium name="RefSeq"/>
        </authorList>
    </citation>
    <scope>IDENTIFICATION</scope>
</reference>
<evidence type="ECO:0000256" key="5">
    <source>
        <dbReference type="ARBA" id="ARBA00022771"/>
    </source>
</evidence>
<keyword evidence="3" id="KW-0479">Metal-binding</keyword>
<dbReference type="PANTHER" id="PTHR24390">
    <property type="entry name" value="ZINC FINGER PROTEIN"/>
    <property type="match status" value="1"/>
</dbReference>
<dbReference type="OMA" id="IQSSHFR"/>
<keyword evidence="6" id="KW-0862">Zinc</keyword>
<dbReference type="InterPro" id="IPR036236">
    <property type="entry name" value="Znf_C2H2_sf"/>
</dbReference>
<keyword evidence="10" id="KW-0539">Nucleus</keyword>
<dbReference type="PROSITE" id="PS00028">
    <property type="entry name" value="ZINC_FINGER_C2H2_1"/>
    <property type="match status" value="6"/>
</dbReference>
<dbReference type="Gene3D" id="3.30.160.60">
    <property type="entry name" value="Classic Zinc Finger"/>
    <property type="match status" value="5"/>
</dbReference>
<feature type="compositionally biased region" description="Basic and acidic residues" evidence="12">
    <location>
        <begin position="118"/>
        <end position="129"/>
    </location>
</feature>
<evidence type="ECO:0000313" key="18">
    <source>
        <dbReference type="RefSeq" id="XP_055897747.1"/>
    </source>
</evidence>
<dbReference type="RefSeq" id="XP_055897747.1">
    <property type="nucleotide sequence ID" value="XM_056041772.1"/>
</dbReference>
<keyword evidence="8" id="KW-0238">DNA-binding</keyword>
<keyword evidence="9" id="KW-0804">Transcription</keyword>
<evidence type="ECO:0000256" key="10">
    <source>
        <dbReference type="ARBA" id="ARBA00023242"/>
    </source>
</evidence>
<dbReference type="Pfam" id="PF00096">
    <property type="entry name" value="zf-C2H2"/>
    <property type="match status" value="2"/>
</dbReference>
<dbReference type="GO" id="GO:0006357">
    <property type="term" value="P:regulation of transcription by RNA polymerase II"/>
    <property type="evidence" value="ECO:0007669"/>
    <property type="project" value="TreeGrafter"/>
</dbReference>
<dbReference type="GO" id="GO:0008270">
    <property type="term" value="F:zinc ion binding"/>
    <property type="evidence" value="ECO:0007669"/>
    <property type="project" value="UniProtKB-KW"/>
</dbReference>